<dbReference type="Pfam" id="PF09917">
    <property type="entry name" value="DUF2147"/>
    <property type="match status" value="1"/>
</dbReference>
<protein>
    <recommendedName>
        <fullName evidence="3">DUF2147 domain-containing protein</fullName>
    </recommendedName>
</protein>
<gene>
    <name evidence="4" type="ORF">MHA02_27280</name>
</gene>
<proteinExistence type="predicted"/>
<dbReference type="InterPro" id="IPR019223">
    <property type="entry name" value="DUF2147"/>
</dbReference>
<sequence>MPPNLIRSCLAAIAGLAALPVAPAAAADPVGTWLTEDGRARVRTEPCGPGKIHLCGYVVWGSKPLDETGKPKRDRYNPDPAKQSRPLLGHQMILGLKRNAEGRYVGSIYNGDNGKSYEVTVWSEAPSELSVKGCLLAVLCGTQTWTRVTDLLPGQLQGATDAAGGPRSDPEWIAKPAAPGSKGRPADGSTPAR</sequence>
<dbReference type="PANTHER" id="PTHR36919">
    <property type="entry name" value="BLR1215 PROTEIN"/>
    <property type="match status" value="1"/>
</dbReference>
<feature type="region of interest" description="Disordered" evidence="1">
    <location>
        <begin position="158"/>
        <end position="193"/>
    </location>
</feature>
<dbReference type="EMBL" id="BJZT01000029">
    <property type="protein sequence ID" value="GEP00341.1"/>
    <property type="molecule type" value="Genomic_DNA"/>
</dbReference>
<organism evidence="4 5">
    <name type="scientific">Methylobacterium haplocladii</name>
    <dbReference type="NCBI Taxonomy" id="1176176"/>
    <lineage>
        <taxon>Bacteria</taxon>
        <taxon>Pseudomonadati</taxon>
        <taxon>Pseudomonadota</taxon>
        <taxon>Alphaproteobacteria</taxon>
        <taxon>Hyphomicrobiales</taxon>
        <taxon>Methylobacteriaceae</taxon>
        <taxon>Methylobacterium</taxon>
    </lineage>
</organism>
<dbReference type="Gene3D" id="2.40.128.520">
    <property type="match status" value="1"/>
</dbReference>
<keyword evidence="2" id="KW-0732">Signal</keyword>
<evidence type="ECO:0000256" key="2">
    <source>
        <dbReference type="SAM" id="SignalP"/>
    </source>
</evidence>
<keyword evidence="5" id="KW-1185">Reference proteome</keyword>
<evidence type="ECO:0000259" key="3">
    <source>
        <dbReference type="Pfam" id="PF09917"/>
    </source>
</evidence>
<dbReference type="Proteomes" id="UP000321258">
    <property type="component" value="Unassembled WGS sequence"/>
</dbReference>
<accession>A0A512IRN2</accession>
<evidence type="ECO:0000313" key="4">
    <source>
        <dbReference type="EMBL" id="GEP00341.1"/>
    </source>
</evidence>
<comment type="caution">
    <text evidence="4">The sequence shown here is derived from an EMBL/GenBank/DDBJ whole genome shotgun (WGS) entry which is preliminary data.</text>
</comment>
<dbReference type="RefSeq" id="WP_147079536.1">
    <property type="nucleotide sequence ID" value="NZ_BJZT01000029.1"/>
</dbReference>
<feature type="domain" description="DUF2147" evidence="3">
    <location>
        <begin position="31"/>
        <end position="147"/>
    </location>
</feature>
<reference evidence="4 5" key="1">
    <citation type="submission" date="2019-07" db="EMBL/GenBank/DDBJ databases">
        <title>Whole genome shotgun sequence of Methylobacterium haplocladii NBRC 107714.</title>
        <authorList>
            <person name="Hosoyama A."/>
            <person name="Uohara A."/>
            <person name="Ohji S."/>
            <person name="Ichikawa N."/>
        </authorList>
    </citation>
    <scope>NUCLEOTIDE SEQUENCE [LARGE SCALE GENOMIC DNA]</scope>
    <source>
        <strain evidence="4 5">NBRC 107714</strain>
    </source>
</reference>
<name>A0A512IRN2_9HYPH</name>
<dbReference type="OrthoDB" id="9811671at2"/>
<dbReference type="PANTHER" id="PTHR36919:SF2">
    <property type="entry name" value="BLL6627 PROTEIN"/>
    <property type="match status" value="1"/>
</dbReference>
<dbReference type="AlphaFoldDB" id="A0A512IRN2"/>
<feature type="chain" id="PRO_5022113082" description="DUF2147 domain-containing protein" evidence="2">
    <location>
        <begin position="27"/>
        <end position="193"/>
    </location>
</feature>
<evidence type="ECO:0000256" key="1">
    <source>
        <dbReference type="SAM" id="MobiDB-lite"/>
    </source>
</evidence>
<feature type="signal peptide" evidence="2">
    <location>
        <begin position="1"/>
        <end position="26"/>
    </location>
</feature>
<evidence type="ECO:0000313" key="5">
    <source>
        <dbReference type="Proteomes" id="UP000321258"/>
    </source>
</evidence>